<evidence type="ECO:0000256" key="1">
    <source>
        <dbReference type="SAM" id="MobiDB-lite"/>
    </source>
</evidence>
<accession>A0ABZ0L812</accession>
<dbReference type="Proteomes" id="UP001303902">
    <property type="component" value="Chromosome"/>
</dbReference>
<name>A0ABZ0L812_9BACL</name>
<protein>
    <submittedName>
        <fullName evidence="2">Uncharacterized protein</fullName>
    </submittedName>
</protein>
<organism evidence="2 3">
    <name type="scientific">Sporosarcina oncorhynchi</name>
    <dbReference type="NCBI Taxonomy" id="3056444"/>
    <lineage>
        <taxon>Bacteria</taxon>
        <taxon>Bacillati</taxon>
        <taxon>Bacillota</taxon>
        <taxon>Bacilli</taxon>
        <taxon>Bacillales</taxon>
        <taxon>Caryophanaceae</taxon>
        <taxon>Sporosarcina</taxon>
    </lineage>
</organism>
<gene>
    <name evidence="2" type="ORF">QWT69_01260</name>
</gene>
<dbReference type="EMBL" id="CP129118">
    <property type="protein sequence ID" value="WOV87777.1"/>
    <property type="molecule type" value="Genomic_DNA"/>
</dbReference>
<evidence type="ECO:0000313" key="2">
    <source>
        <dbReference type="EMBL" id="WOV87777.1"/>
    </source>
</evidence>
<reference evidence="2 3" key="1">
    <citation type="submission" date="2023-06" db="EMBL/GenBank/DDBJ databases">
        <title>Sporosarcina sp. nov., isolated from Korean tranditional fermented seafood 'Jeotgal'.</title>
        <authorList>
            <person name="Yang A.I."/>
            <person name="Shin N.-R."/>
        </authorList>
    </citation>
    <scope>NUCLEOTIDE SEQUENCE [LARGE SCALE GENOMIC DNA]</scope>
    <source>
        <strain evidence="2 3">T2O-4</strain>
    </source>
</reference>
<proteinExistence type="predicted"/>
<dbReference type="RefSeq" id="WP_317968206.1">
    <property type="nucleotide sequence ID" value="NZ_CP129118.1"/>
</dbReference>
<sequence length="42" mass="4263">MRVGGNSPNGGGKVEKVGGNSANGGGKVCKARRFNECPLCQQ</sequence>
<keyword evidence="3" id="KW-1185">Reference proteome</keyword>
<evidence type="ECO:0000313" key="3">
    <source>
        <dbReference type="Proteomes" id="UP001303902"/>
    </source>
</evidence>
<feature type="region of interest" description="Disordered" evidence="1">
    <location>
        <begin position="1"/>
        <end position="28"/>
    </location>
</feature>